<reference evidence="3 4" key="1">
    <citation type="submission" date="2017-06" db="EMBL/GenBank/DDBJ databases">
        <authorList>
            <consortium name="Pathogen Informatics"/>
        </authorList>
    </citation>
    <scope>NUCLEOTIDE SEQUENCE [LARGE SCALE GENOMIC DNA]</scope>
    <source>
        <strain evidence="3 4">NCTC12149</strain>
    </source>
</reference>
<gene>
    <name evidence="3" type="ORF">SAMEA4412673_01397</name>
</gene>
<sequence length="106" mass="13182">MKCPNCNEILLMTERHQVEIDYCPNCRGVWLDKGELDKLMEYASNQTQARDPRDYDRQNSYQQDQREEYRDDRYDRDHRDHRDYRGQNQKYPRKKKSFLSDFFDFD</sequence>
<dbReference type="AlphaFoldDB" id="A0AAJ5BZN7"/>
<dbReference type="Pfam" id="PF13453">
    <property type="entry name" value="Zn_ribbon_TFIIB"/>
    <property type="match status" value="1"/>
</dbReference>
<evidence type="ECO:0000259" key="2">
    <source>
        <dbReference type="Pfam" id="PF13453"/>
    </source>
</evidence>
<feature type="region of interest" description="Disordered" evidence="1">
    <location>
        <begin position="43"/>
        <end position="95"/>
    </location>
</feature>
<evidence type="ECO:0000313" key="3">
    <source>
        <dbReference type="EMBL" id="SNV47637.1"/>
    </source>
</evidence>
<name>A0AAJ5BZN7_9SPHI</name>
<dbReference type="RefSeq" id="WP_093095250.1">
    <property type="nucleotide sequence ID" value="NZ_FNGK01000001.1"/>
</dbReference>
<evidence type="ECO:0000256" key="1">
    <source>
        <dbReference type="SAM" id="MobiDB-lite"/>
    </source>
</evidence>
<dbReference type="InterPro" id="IPR027392">
    <property type="entry name" value="TF_Znf"/>
</dbReference>
<dbReference type="EMBL" id="LT906468">
    <property type="protein sequence ID" value="SNV47637.1"/>
    <property type="molecule type" value="Genomic_DNA"/>
</dbReference>
<evidence type="ECO:0000313" key="4">
    <source>
        <dbReference type="Proteomes" id="UP000215355"/>
    </source>
</evidence>
<proteinExistence type="predicted"/>
<dbReference type="Proteomes" id="UP000215355">
    <property type="component" value="Chromosome 1"/>
</dbReference>
<protein>
    <submittedName>
        <fullName evidence="3">Uncharacterized protein conserved in bacteria</fullName>
    </submittedName>
</protein>
<dbReference type="KEGG" id="smiz:4412673_01397"/>
<feature type="domain" description="Transcription factor zinc-finger" evidence="2">
    <location>
        <begin position="2"/>
        <end position="41"/>
    </location>
</feature>
<feature type="compositionally biased region" description="Basic and acidic residues" evidence="1">
    <location>
        <begin position="64"/>
        <end position="85"/>
    </location>
</feature>
<accession>A0AAJ5BZN7</accession>
<organism evidence="3 4">
    <name type="scientific">Sphingobacterium mizutaii</name>
    <dbReference type="NCBI Taxonomy" id="1010"/>
    <lineage>
        <taxon>Bacteria</taxon>
        <taxon>Pseudomonadati</taxon>
        <taxon>Bacteroidota</taxon>
        <taxon>Sphingobacteriia</taxon>
        <taxon>Sphingobacteriales</taxon>
        <taxon>Sphingobacteriaceae</taxon>
        <taxon>Sphingobacterium</taxon>
    </lineage>
</organism>